<dbReference type="Gene3D" id="3.30.450.20">
    <property type="entry name" value="PAS domain"/>
    <property type="match status" value="1"/>
</dbReference>
<name>A0A927W6T8_9CLOT</name>
<dbReference type="EMBL" id="SVCM01000083">
    <property type="protein sequence ID" value="MBE6060006.1"/>
    <property type="molecule type" value="Genomic_DNA"/>
</dbReference>
<sequence length="89" mass="10332">MYNNLFNKTHLNQETIDVLIPILNEFDDCIWIKNINGEYLAVNKALCNLLGEDKNTLLHSNGLDIFDYSSFKFVIKDDLNVINKKKKVL</sequence>
<dbReference type="AlphaFoldDB" id="A0A927W6T8"/>
<reference evidence="1" key="1">
    <citation type="submission" date="2019-04" db="EMBL/GenBank/DDBJ databases">
        <title>Evolution of Biomass-Degrading Anaerobic Consortia Revealed by Metagenomics.</title>
        <authorList>
            <person name="Peng X."/>
        </authorList>
    </citation>
    <scope>NUCLEOTIDE SEQUENCE</scope>
    <source>
        <strain evidence="1">SIG254</strain>
    </source>
</reference>
<accession>A0A927W6T8</accession>
<dbReference type="Proteomes" id="UP000768462">
    <property type="component" value="Unassembled WGS sequence"/>
</dbReference>
<evidence type="ECO:0000313" key="1">
    <source>
        <dbReference type="EMBL" id="MBE6060006.1"/>
    </source>
</evidence>
<evidence type="ECO:0008006" key="3">
    <source>
        <dbReference type="Google" id="ProtNLM"/>
    </source>
</evidence>
<dbReference type="InterPro" id="IPR035965">
    <property type="entry name" value="PAS-like_dom_sf"/>
</dbReference>
<proteinExistence type="predicted"/>
<dbReference type="SUPFAM" id="SSF55785">
    <property type="entry name" value="PYP-like sensor domain (PAS domain)"/>
    <property type="match status" value="1"/>
</dbReference>
<comment type="caution">
    <text evidence="1">The sequence shown here is derived from an EMBL/GenBank/DDBJ whole genome shotgun (WGS) entry which is preliminary data.</text>
</comment>
<protein>
    <recommendedName>
        <fullName evidence="3">PAS domain-containing protein</fullName>
    </recommendedName>
</protein>
<gene>
    <name evidence="1" type="ORF">E7215_07515</name>
</gene>
<organism evidence="1 2">
    <name type="scientific">Clostridium sulfidigenes</name>
    <dbReference type="NCBI Taxonomy" id="318464"/>
    <lineage>
        <taxon>Bacteria</taxon>
        <taxon>Bacillati</taxon>
        <taxon>Bacillota</taxon>
        <taxon>Clostridia</taxon>
        <taxon>Eubacteriales</taxon>
        <taxon>Clostridiaceae</taxon>
        <taxon>Clostridium</taxon>
    </lineage>
</organism>
<evidence type="ECO:0000313" key="2">
    <source>
        <dbReference type="Proteomes" id="UP000768462"/>
    </source>
</evidence>